<dbReference type="GO" id="GO:0005829">
    <property type="term" value="C:cytosol"/>
    <property type="evidence" value="ECO:0007669"/>
    <property type="project" value="TreeGrafter"/>
</dbReference>
<comment type="catalytic activity">
    <reaction evidence="9 10">
        <text>uridine + phosphate = alpha-D-ribose 1-phosphate + uracil</text>
        <dbReference type="Rhea" id="RHEA:24388"/>
        <dbReference type="ChEBI" id="CHEBI:16704"/>
        <dbReference type="ChEBI" id="CHEBI:17568"/>
        <dbReference type="ChEBI" id="CHEBI:43474"/>
        <dbReference type="ChEBI" id="CHEBI:57720"/>
        <dbReference type="EC" id="2.4.2.3"/>
    </reaction>
</comment>
<dbReference type="PANTHER" id="PTHR43691">
    <property type="entry name" value="URIDINE PHOSPHORYLASE"/>
    <property type="match status" value="1"/>
</dbReference>
<dbReference type="InterPro" id="IPR010058">
    <property type="entry name" value="Uridine_phosphorylase"/>
</dbReference>
<reference evidence="12 13" key="1">
    <citation type="submission" date="2007-10" db="EMBL/GenBank/DDBJ databases">
        <title>Complete sequence of Caldivirga maquilingensis IC-167.</title>
        <authorList>
            <consortium name="US DOE Joint Genome Institute"/>
            <person name="Copeland A."/>
            <person name="Lucas S."/>
            <person name="Lapidus A."/>
            <person name="Barry K."/>
            <person name="Glavina del Rio T."/>
            <person name="Dalin E."/>
            <person name="Tice H."/>
            <person name="Pitluck S."/>
            <person name="Saunders E."/>
            <person name="Brettin T."/>
            <person name="Bruce D."/>
            <person name="Detter J.C."/>
            <person name="Han C."/>
            <person name="Schmutz J."/>
            <person name="Larimer F."/>
            <person name="Land M."/>
            <person name="Hauser L."/>
            <person name="Kyrpides N."/>
            <person name="Ivanova N."/>
            <person name="Biddle J.F."/>
            <person name="Zhang Z."/>
            <person name="Fitz-Gibbon S.T."/>
            <person name="Lowe T.M."/>
            <person name="Saltikov C."/>
            <person name="House C.H."/>
            <person name="Richardson P."/>
        </authorList>
    </citation>
    <scope>NUCLEOTIDE SEQUENCE [LARGE SCALE GENOMIC DNA]</scope>
    <source>
        <strain evidence="13">ATCC 700844 / DSM 13496 / JCM 10307 / IC-167</strain>
    </source>
</reference>
<sequence>MATRPIVNGRVYHLVLKPGETTPYALLPGDPGRVDLIASMWDEVRLKVENREYRTYVGTYRGVPVMATSTGIGGPSASIAIEELASLGVGTLIRVGTTGSLWASVKVGDLIIARGAVRLDGASSNYAPPGYPAVPHPDVLNALITAAEGLGVRYHVGLTASTDSFYVGQGRPGLGGYLPSWFKGIINDLKAVKVMNFDMETATVLTIANVYGLRAGSVMAVVANRETDEFNPEAGVADACRVANEAVKVINEWDRQYPDYEVKSGAVLRRAYESR</sequence>
<dbReference type="Gene3D" id="3.40.50.1580">
    <property type="entry name" value="Nucleoside phosphorylase domain"/>
    <property type="match status" value="1"/>
</dbReference>
<keyword evidence="8 10" id="KW-0808">Transferase</keyword>
<evidence type="ECO:0000256" key="8">
    <source>
        <dbReference type="ARBA" id="ARBA00022679"/>
    </source>
</evidence>
<evidence type="ECO:0000256" key="7">
    <source>
        <dbReference type="ARBA" id="ARBA00022676"/>
    </source>
</evidence>
<keyword evidence="7 10" id="KW-0328">Glycosyltransferase</keyword>
<name>A8MBE8_CALMQ</name>
<dbReference type="KEGG" id="cma:Cmaq_0392"/>
<evidence type="ECO:0000256" key="9">
    <source>
        <dbReference type="ARBA" id="ARBA00048447"/>
    </source>
</evidence>
<dbReference type="EC" id="2.4.2.3" evidence="4 10"/>
<dbReference type="GO" id="GO:0009164">
    <property type="term" value="P:nucleoside catabolic process"/>
    <property type="evidence" value="ECO:0007669"/>
    <property type="project" value="UniProtKB-ARBA"/>
</dbReference>
<dbReference type="AlphaFoldDB" id="A8MBE8"/>
<dbReference type="GO" id="GO:0004850">
    <property type="term" value="F:uridine phosphorylase activity"/>
    <property type="evidence" value="ECO:0007669"/>
    <property type="project" value="UniProtKB-EC"/>
</dbReference>
<dbReference type="UniPathway" id="UPA00574">
    <property type="reaction ID" value="UER00633"/>
</dbReference>
<evidence type="ECO:0000256" key="5">
    <source>
        <dbReference type="ARBA" id="ARBA00021980"/>
    </source>
</evidence>
<gene>
    <name evidence="12" type="ordered locus">Cmaq_0392</name>
</gene>
<evidence type="ECO:0000256" key="4">
    <source>
        <dbReference type="ARBA" id="ARBA00011888"/>
    </source>
</evidence>
<dbReference type="GeneID" id="5708681"/>
<dbReference type="InterPro" id="IPR035994">
    <property type="entry name" value="Nucleoside_phosphorylase_sf"/>
</dbReference>
<comment type="pathway">
    <text evidence="2 10">Pyrimidine metabolism; UMP biosynthesis via salvage pathway; uracil from uridine (phosphorylase route): step 1/1.</text>
</comment>
<dbReference type="eggNOG" id="arCOG01324">
    <property type="taxonomic scope" value="Archaea"/>
</dbReference>
<dbReference type="STRING" id="397948.Cmaq_0392"/>
<organism evidence="12 13">
    <name type="scientific">Caldivirga maquilingensis (strain ATCC 700844 / DSM 13496 / JCM 10307 / IC-167)</name>
    <dbReference type="NCBI Taxonomy" id="397948"/>
    <lineage>
        <taxon>Archaea</taxon>
        <taxon>Thermoproteota</taxon>
        <taxon>Thermoprotei</taxon>
        <taxon>Thermoproteales</taxon>
        <taxon>Thermoproteaceae</taxon>
        <taxon>Caldivirga</taxon>
    </lineage>
</organism>
<dbReference type="PANTHER" id="PTHR43691:SF13">
    <property type="entry name" value="URIDINE PHOSPHORYLASE"/>
    <property type="match status" value="1"/>
</dbReference>
<dbReference type="GO" id="GO:0009166">
    <property type="term" value="P:nucleotide catabolic process"/>
    <property type="evidence" value="ECO:0007669"/>
    <property type="project" value="InterPro"/>
</dbReference>
<dbReference type="InterPro" id="IPR000845">
    <property type="entry name" value="Nucleoside_phosphorylase_d"/>
</dbReference>
<comment type="similarity">
    <text evidence="3 10">Belongs to the PNP/UDP phosphorylase family.</text>
</comment>
<evidence type="ECO:0000313" key="12">
    <source>
        <dbReference type="EMBL" id="ABW01238.1"/>
    </source>
</evidence>
<comment type="subcellular location">
    <subcellularLocation>
        <location evidence="1">Cytoplasm</location>
    </subcellularLocation>
</comment>
<dbReference type="RefSeq" id="WP_012185458.1">
    <property type="nucleotide sequence ID" value="NC_009954.1"/>
</dbReference>
<protein>
    <recommendedName>
        <fullName evidence="5 10">Uridine phosphorylase</fullName>
        <ecNumber evidence="4 10">2.4.2.3</ecNumber>
    </recommendedName>
</protein>
<proteinExistence type="inferred from homology"/>
<dbReference type="NCBIfam" id="TIGR01718">
    <property type="entry name" value="Uridine-psphlse"/>
    <property type="match status" value="1"/>
</dbReference>
<evidence type="ECO:0000256" key="6">
    <source>
        <dbReference type="ARBA" id="ARBA00022490"/>
    </source>
</evidence>
<dbReference type="CDD" id="cd17767">
    <property type="entry name" value="UP_EcUdp-like"/>
    <property type="match status" value="1"/>
</dbReference>
<evidence type="ECO:0000256" key="10">
    <source>
        <dbReference type="RuleBase" id="RU361131"/>
    </source>
</evidence>
<dbReference type="HOGENOM" id="CLU_068457_0_0_2"/>
<accession>A8MBE8</accession>
<dbReference type="SUPFAM" id="SSF53167">
    <property type="entry name" value="Purine and uridine phosphorylases"/>
    <property type="match status" value="1"/>
</dbReference>
<keyword evidence="6" id="KW-0963">Cytoplasm</keyword>
<dbReference type="EMBL" id="CP000852">
    <property type="protein sequence ID" value="ABW01238.1"/>
    <property type="molecule type" value="Genomic_DNA"/>
</dbReference>
<evidence type="ECO:0000256" key="1">
    <source>
        <dbReference type="ARBA" id="ARBA00004496"/>
    </source>
</evidence>
<dbReference type="OrthoDB" id="372263at2157"/>
<dbReference type="PROSITE" id="PS01232">
    <property type="entry name" value="PNP_UDP_1"/>
    <property type="match status" value="1"/>
</dbReference>
<evidence type="ECO:0000256" key="2">
    <source>
        <dbReference type="ARBA" id="ARBA00004825"/>
    </source>
</evidence>
<evidence type="ECO:0000256" key="3">
    <source>
        <dbReference type="ARBA" id="ARBA00010456"/>
    </source>
</evidence>
<dbReference type="Pfam" id="PF01048">
    <property type="entry name" value="PNP_UDP_1"/>
    <property type="match status" value="1"/>
</dbReference>
<feature type="domain" description="Nucleoside phosphorylase" evidence="11">
    <location>
        <begin position="24"/>
        <end position="241"/>
    </location>
</feature>
<evidence type="ECO:0000313" key="13">
    <source>
        <dbReference type="Proteomes" id="UP000001137"/>
    </source>
</evidence>
<keyword evidence="13" id="KW-1185">Reference proteome</keyword>
<dbReference type="GO" id="GO:0044206">
    <property type="term" value="P:UMP salvage"/>
    <property type="evidence" value="ECO:0007669"/>
    <property type="project" value="UniProtKB-UniPathway"/>
</dbReference>
<dbReference type="Proteomes" id="UP000001137">
    <property type="component" value="Chromosome"/>
</dbReference>
<evidence type="ECO:0000259" key="11">
    <source>
        <dbReference type="Pfam" id="PF01048"/>
    </source>
</evidence>
<dbReference type="InterPro" id="IPR018016">
    <property type="entry name" value="Nucleoside_phosphorylase_CS"/>
</dbReference>